<feature type="compositionally biased region" description="Basic and acidic residues" evidence="1">
    <location>
        <begin position="36"/>
        <end position="55"/>
    </location>
</feature>
<accession>A0ABN2CVY0</accession>
<dbReference type="Proteomes" id="UP001500393">
    <property type="component" value="Unassembled WGS sequence"/>
</dbReference>
<dbReference type="RefSeq" id="WP_344211606.1">
    <property type="nucleotide sequence ID" value="NZ_BAAAOS010000017.1"/>
</dbReference>
<gene>
    <name evidence="2" type="ORF">GCM10009789_16970</name>
</gene>
<keyword evidence="3" id="KW-1185">Reference proteome</keyword>
<protein>
    <recommendedName>
        <fullName evidence="4">Nucleic acid-binding Zn ribbon protein</fullName>
    </recommendedName>
</protein>
<reference evidence="2 3" key="1">
    <citation type="journal article" date="2019" name="Int. J. Syst. Evol. Microbiol.">
        <title>The Global Catalogue of Microorganisms (GCM) 10K type strain sequencing project: providing services to taxonomists for standard genome sequencing and annotation.</title>
        <authorList>
            <consortium name="The Broad Institute Genomics Platform"/>
            <consortium name="The Broad Institute Genome Sequencing Center for Infectious Disease"/>
            <person name="Wu L."/>
            <person name="Ma J."/>
        </authorList>
    </citation>
    <scope>NUCLEOTIDE SEQUENCE [LARGE SCALE GENOMIC DNA]</scope>
    <source>
        <strain evidence="2 3">JCM 14969</strain>
    </source>
</reference>
<evidence type="ECO:0008006" key="4">
    <source>
        <dbReference type="Google" id="ProtNLM"/>
    </source>
</evidence>
<dbReference type="InterPro" id="IPR007922">
    <property type="entry name" value="DciA-like"/>
</dbReference>
<dbReference type="PANTHER" id="PTHR36456:SF1">
    <property type="entry name" value="UPF0232 PROTEIN SCO3875"/>
    <property type="match status" value="1"/>
</dbReference>
<feature type="compositionally biased region" description="Basic residues" evidence="1">
    <location>
        <begin position="98"/>
        <end position="108"/>
    </location>
</feature>
<comment type="caution">
    <text evidence="2">The sequence shown here is derived from an EMBL/GenBank/DDBJ whole genome shotgun (WGS) entry which is preliminary data.</text>
</comment>
<sequence>MPGSTSATERYAVPEDGDLRPDADLLGGFGAQPLPDRPEPKPRAEPVRSEPKPRNSSDSGFESEVVEAPSSEKEHDKQGLDLAKSLAGRLKGMSPVKPVKKTRRRRPSGSHVSSARPDDRDPQLLTNTLGRLMREQGWEVDVAVHGVMARWPSIVGPEMASHCKPESYQDTELTVRTDSTAWATQVRLLAPDLVRRLNAELGDGTVTRVKVEGPNAPSWRKGPRTVRGGRGPRDTYG</sequence>
<evidence type="ECO:0000313" key="2">
    <source>
        <dbReference type="EMBL" id="GAA1564287.1"/>
    </source>
</evidence>
<feature type="region of interest" description="Disordered" evidence="1">
    <location>
        <begin position="1"/>
        <end position="123"/>
    </location>
</feature>
<dbReference type="EMBL" id="BAAAOS010000017">
    <property type="protein sequence ID" value="GAA1564287.1"/>
    <property type="molecule type" value="Genomic_DNA"/>
</dbReference>
<evidence type="ECO:0000313" key="3">
    <source>
        <dbReference type="Proteomes" id="UP001500393"/>
    </source>
</evidence>
<dbReference type="Pfam" id="PF05258">
    <property type="entry name" value="DciA"/>
    <property type="match status" value="1"/>
</dbReference>
<evidence type="ECO:0000256" key="1">
    <source>
        <dbReference type="SAM" id="MobiDB-lite"/>
    </source>
</evidence>
<feature type="compositionally biased region" description="Basic and acidic residues" evidence="1">
    <location>
        <begin position="70"/>
        <end position="79"/>
    </location>
</feature>
<feature type="region of interest" description="Disordered" evidence="1">
    <location>
        <begin position="211"/>
        <end position="237"/>
    </location>
</feature>
<proteinExistence type="predicted"/>
<organism evidence="2 3">
    <name type="scientific">Kribbella sancticallisti</name>
    <dbReference type="NCBI Taxonomy" id="460087"/>
    <lineage>
        <taxon>Bacteria</taxon>
        <taxon>Bacillati</taxon>
        <taxon>Actinomycetota</taxon>
        <taxon>Actinomycetes</taxon>
        <taxon>Propionibacteriales</taxon>
        <taxon>Kribbellaceae</taxon>
        <taxon>Kribbella</taxon>
    </lineage>
</organism>
<name>A0ABN2CVY0_9ACTN</name>
<dbReference type="PANTHER" id="PTHR36456">
    <property type="entry name" value="UPF0232 PROTEIN SCO3875"/>
    <property type="match status" value="1"/>
</dbReference>